<evidence type="ECO:0000313" key="2">
    <source>
        <dbReference type="EMBL" id="KAH3677931.1"/>
    </source>
</evidence>
<evidence type="ECO:0000313" key="3">
    <source>
        <dbReference type="Proteomes" id="UP000788993"/>
    </source>
</evidence>
<feature type="region of interest" description="Disordered" evidence="1">
    <location>
        <begin position="289"/>
        <end position="311"/>
    </location>
</feature>
<organism evidence="2 3">
    <name type="scientific">Ogataea polymorpha</name>
    <dbReference type="NCBI Taxonomy" id="460523"/>
    <lineage>
        <taxon>Eukaryota</taxon>
        <taxon>Fungi</taxon>
        <taxon>Dikarya</taxon>
        <taxon>Ascomycota</taxon>
        <taxon>Saccharomycotina</taxon>
        <taxon>Pichiomycetes</taxon>
        <taxon>Pichiales</taxon>
        <taxon>Pichiaceae</taxon>
        <taxon>Ogataea</taxon>
    </lineage>
</organism>
<comment type="caution">
    <text evidence="2">The sequence shown here is derived from an EMBL/GenBank/DDBJ whole genome shotgun (WGS) entry which is preliminary data.</text>
</comment>
<sequence>MDGLEPGAVLALAPERDDAAIDGQARYLHRSVLGPGHEQVPHAGFARGHGPDFAPVQPGAQGFRRDARAGLPEMHARASRVEKTVAAAASGAETPLAMGPAARLTQQLKLLRLVPQEKRIGAESVQQQVAVLEIATFEKPALEPVCLHDAESKISTLETVSPLRKLRQTRGSAGCSSPAKTARVANRDPTTTTPDSTSTSNALITNFPAGLLSLRSETTAISTSSSNTSGASSTFSTSTNCRPLLVAVSMLLTTPHSNFILCSALLPFPRISKSPILFAISTTPVSNPRTNENFSNRGSVRTSSHKPFRNRNTFPQLITDCDGTVCTATEPQPQSIADCATPDVATGVRLKHVDRLQRRVALLKPPRATGQVFRAAQNTEPALFLGINSQPPDPGTMAPAGSHLLARAQIPHSDRSIVRAADQPTSVIASPQTENRAHVSVQSVLNLTVVVAPHKNAVHNGSCAHQHLVGQNSETPRVQNAFLAATARFQQPFPGHVDGNHNVMRMQTVYHGAVQRKLCIFDPVANHKLISIAFQQLPPRQ</sequence>
<reference evidence="2" key="1">
    <citation type="journal article" date="2021" name="Open Biol.">
        <title>Shared evolutionary footprints suggest mitochondrial oxidative damage underlies multiple complex I losses in fungi.</title>
        <authorList>
            <person name="Schikora-Tamarit M.A."/>
            <person name="Marcet-Houben M."/>
            <person name="Nosek J."/>
            <person name="Gabaldon T."/>
        </authorList>
    </citation>
    <scope>NUCLEOTIDE SEQUENCE</scope>
    <source>
        <strain evidence="2">NCAIM Y.01608</strain>
    </source>
</reference>
<dbReference type="EMBL" id="JAEUBD010000095">
    <property type="protein sequence ID" value="KAH3677931.1"/>
    <property type="molecule type" value="Genomic_DNA"/>
</dbReference>
<feature type="compositionally biased region" description="Low complexity" evidence="1">
    <location>
        <begin position="188"/>
        <end position="200"/>
    </location>
</feature>
<dbReference type="AlphaFoldDB" id="A0A9P8TGW9"/>
<evidence type="ECO:0000256" key="1">
    <source>
        <dbReference type="SAM" id="MobiDB-lite"/>
    </source>
</evidence>
<dbReference type="Proteomes" id="UP000788993">
    <property type="component" value="Unassembled WGS sequence"/>
</dbReference>
<protein>
    <submittedName>
        <fullName evidence="2">Uncharacterized protein</fullName>
    </submittedName>
</protein>
<gene>
    <name evidence="2" type="ORF">OGATHE_000586</name>
</gene>
<reference evidence="2" key="2">
    <citation type="submission" date="2021-01" db="EMBL/GenBank/DDBJ databases">
        <authorList>
            <person name="Schikora-Tamarit M.A."/>
        </authorList>
    </citation>
    <scope>NUCLEOTIDE SEQUENCE</scope>
    <source>
        <strain evidence="2">NCAIM Y.01608</strain>
    </source>
</reference>
<feature type="compositionally biased region" description="Polar residues" evidence="1">
    <location>
        <begin position="169"/>
        <end position="179"/>
    </location>
</feature>
<name>A0A9P8TGW9_9ASCO</name>
<feature type="compositionally biased region" description="Polar residues" evidence="1">
    <location>
        <begin position="289"/>
        <end position="302"/>
    </location>
</feature>
<feature type="region of interest" description="Disordered" evidence="1">
    <location>
        <begin position="168"/>
        <end position="200"/>
    </location>
</feature>
<proteinExistence type="predicted"/>
<accession>A0A9P8TGW9</accession>
<keyword evidence="3" id="KW-1185">Reference proteome</keyword>